<gene>
    <name evidence="2" type="ORF">H0E87_014509</name>
</gene>
<keyword evidence="1" id="KW-0812">Transmembrane</keyword>
<sequence>MLLLDFWRMLVVPIAGWLSGVTYYFEANLLLVIDNLMSFCLVEALFVVEGICLAEALAVIGGKSGGLFLQLLTFQRRVLDEACPSSDLVNAVKLVWFARVAVLMAHYSSF</sequence>
<keyword evidence="1" id="KW-1133">Transmembrane helix</keyword>
<evidence type="ECO:0000313" key="2">
    <source>
        <dbReference type="EMBL" id="KAH8503241.1"/>
    </source>
</evidence>
<keyword evidence="3" id="KW-1185">Reference proteome</keyword>
<comment type="caution">
    <text evidence="2">The sequence shown here is derived from an EMBL/GenBank/DDBJ whole genome shotgun (WGS) entry which is preliminary data.</text>
</comment>
<protein>
    <submittedName>
        <fullName evidence="2">Uncharacterized protein</fullName>
    </submittedName>
</protein>
<name>A0A8T2YDU0_POPDE</name>
<dbReference type="Proteomes" id="UP000807159">
    <property type="component" value="Chromosome 7"/>
</dbReference>
<reference evidence="2" key="1">
    <citation type="journal article" date="2021" name="J. Hered.">
        <title>Genome Assembly of Salicaceae Populus deltoides (Eastern Cottonwood) I-69 Based on Nanopore Sequencing and Hi-C Technologies.</title>
        <authorList>
            <person name="Bai S."/>
            <person name="Wu H."/>
            <person name="Zhang J."/>
            <person name="Pan Z."/>
            <person name="Zhao W."/>
            <person name="Li Z."/>
            <person name="Tong C."/>
        </authorList>
    </citation>
    <scope>NUCLEOTIDE SEQUENCE</scope>
    <source>
        <tissue evidence="2">Leaf</tissue>
    </source>
</reference>
<proteinExistence type="predicted"/>
<keyword evidence="1" id="KW-0472">Membrane</keyword>
<dbReference type="EMBL" id="JACEGQ020000007">
    <property type="protein sequence ID" value="KAH8503241.1"/>
    <property type="molecule type" value="Genomic_DNA"/>
</dbReference>
<evidence type="ECO:0000256" key="1">
    <source>
        <dbReference type="SAM" id="Phobius"/>
    </source>
</evidence>
<accession>A0A8T2YDU0</accession>
<evidence type="ECO:0000313" key="3">
    <source>
        <dbReference type="Proteomes" id="UP000807159"/>
    </source>
</evidence>
<organism evidence="2 3">
    <name type="scientific">Populus deltoides</name>
    <name type="common">Eastern poplar</name>
    <name type="synonym">Eastern cottonwood</name>
    <dbReference type="NCBI Taxonomy" id="3696"/>
    <lineage>
        <taxon>Eukaryota</taxon>
        <taxon>Viridiplantae</taxon>
        <taxon>Streptophyta</taxon>
        <taxon>Embryophyta</taxon>
        <taxon>Tracheophyta</taxon>
        <taxon>Spermatophyta</taxon>
        <taxon>Magnoliopsida</taxon>
        <taxon>eudicotyledons</taxon>
        <taxon>Gunneridae</taxon>
        <taxon>Pentapetalae</taxon>
        <taxon>rosids</taxon>
        <taxon>fabids</taxon>
        <taxon>Malpighiales</taxon>
        <taxon>Salicaceae</taxon>
        <taxon>Saliceae</taxon>
        <taxon>Populus</taxon>
    </lineage>
</organism>
<dbReference type="AlphaFoldDB" id="A0A8T2YDU0"/>
<feature type="transmembrane region" description="Helical" evidence="1">
    <location>
        <begin position="6"/>
        <end position="25"/>
    </location>
</feature>
<feature type="transmembrane region" description="Helical" evidence="1">
    <location>
        <begin position="37"/>
        <end position="60"/>
    </location>
</feature>